<accession>A0A1Y1WVX2</accession>
<dbReference type="Proteomes" id="UP000193944">
    <property type="component" value="Unassembled WGS sequence"/>
</dbReference>
<evidence type="ECO:0000313" key="3">
    <source>
        <dbReference type="Proteomes" id="UP000193944"/>
    </source>
</evidence>
<dbReference type="AlphaFoldDB" id="A0A1Y1WVX2"/>
<keyword evidence="3" id="KW-1185">Reference proteome</keyword>
<reference evidence="2 3" key="2">
    <citation type="submission" date="2016-08" db="EMBL/GenBank/DDBJ databases">
        <title>Pervasive Adenine N6-methylation of Active Genes in Fungi.</title>
        <authorList>
            <consortium name="DOE Joint Genome Institute"/>
            <person name="Mondo S.J."/>
            <person name="Dannebaum R.O."/>
            <person name="Kuo R.C."/>
            <person name="Labutti K."/>
            <person name="Haridas S."/>
            <person name="Kuo A."/>
            <person name="Salamov A."/>
            <person name="Ahrendt S.R."/>
            <person name="Lipzen A."/>
            <person name="Sullivan W."/>
            <person name="Andreopoulos W.B."/>
            <person name="Clum A."/>
            <person name="Lindquist E."/>
            <person name="Daum C."/>
            <person name="Ramamoorthy G.K."/>
            <person name="Gryganskyi A."/>
            <person name="Culley D."/>
            <person name="Magnuson J.K."/>
            <person name="James T.Y."/>
            <person name="O'Malley M.A."/>
            <person name="Stajich J.E."/>
            <person name="Spatafora J.W."/>
            <person name="Visel A."/>
            <person name="Grigoriev I.V."/>
        </authorList>
    </citation>
    <scope>NUCLEOTIDE SEQUENCE [LARGE SCALE GENOMIC DNA]</scope>
    <source>
        <strain evidence="2 3">S4</strain>
    </source>
</reference>
<dbReference type="EMBL" id="MCFG01000239">
    <property type="protein sequence ID" value="ORX77663.1"/>
    <property type="molecule type" value="Genomic_DNA"/>
</dbReference>
<evidence type="ECO:0000313" key="2">
    <source>
        <dbReference type="EMBL" id="ORX77663.1"/>
    </source>
</evidence>
<evidence type="ECO:0000256" key="1">
    <source>
        <dbReference type="SAM" id="MobiDB-lite"/>
    </source>
</evidence>
<sequence length="125" mass="15049">MKSKYINNNNNNNNNNIKNNNSNNNNNNNIIRNILDSYNCFKKEDFEYATCFEYLKNFLKSYYYFVSSNIVNSEYITYSKFYISYKYVVLVKKKKLVSNHVKLQKLQKSKMKNEKKTCIDKELLL</sequence>
<feature type="region of interest" description="Disordered" evidence="1">
    <location>
        <begin position="1"/>
        <end position="25"/>
    </location>
</feature>
<organism evidence="2 3">
    <name type="scientific">Anaeromyces robustus</name>
    <dbReference type="NCBI Taxonomy" id="1754192"/>
    <lineage>
        <taxon>Eukaryota</taxon>
        <taxon>Fungi</taxon>
        <taxon>Fungi incertae sedis</taxon>
        <taxon>Chytridiomycota</taxon>
        <taxon>Chytridiomycota incertae sedis</taxon>
        <taxon>Neocallimastigomycetes</taxon>
        <taxon>Neocallimastigales</taxon>
        <taxon>Neocallimastigaceae</taxon>
        <taxon>Anaeromyces</taxon>
    </lineage>
</organism>
<reference evidence="2 3" key="1">
    <citation type="submission" date="2016-08" db="EMBL/GenBank/DDBJ databases">
        <title>A Parts List for Fungal Cellulosomes Revealed by Comparative Genomics.</title>
        <authorList>
            <consortium name="DOE Joint Genome Institute"/>
            <person name="Haitjema C.H."/>
            <person name="Gilmore S.P."/>
            <person name="Henske J.K."/>
            <person name="Solomon K.V."/>
            <person name="De Groot R."/>
            <person name="Kuo A."/>
            <person name="Mondo S.J."/>
            <person name="Salamov A.A."/>
            <person name="Labutti K."/>
            <person name="Zhao Z."/>
            <person name="Chiniquy J."/>
            <person name="Barry K."/>
            <person name="Brewer H.M."/>
            <person name="Purvine S.O."/>
            <person name="Wright A.T."/>
            <person name="Boxma B."/>
            <person name="Van Alen T."/>
            <person name="Hackstein J.H."/>
            <person name="Baker S.E."/>
            <person name="Grigoriev I.V."/>
            <person name="O'Malley M.A."/>
        </authorList>
    </citation>
    <scope>NUCLEOTIDE SEQUENCE [LARGE SCALE GENOMIC DNA]</scope>
    <source>
        <strain evidence="2 3">S4</strain>
    </source>
</reference>
<proteinExistence type="predicted"/>
<comment type="caution">
    <text evidence="2">The sequence shown here is derived from an EMBL/GenBank/DDBJ whole genome shotgun (WGS) entry which is preliminary data.</text>
</comment>
<name>A0A1Y1WVX2_9FUNG</name>
<protein>
    <submittedName>
        <fullName evidence="2">Uncharacterized protein</fullName>
    </submittedName>
</protein>
<gene>
    <name evidence="2" type="ORF">BCR32DRAFT_282982</name>
</gene>